<comment type="similarity">
    <text evidence="2">Belongs to the GINS4/SLD5 family.</text>
</comment>
<dbReference type="CDD" id="cd11711">
    <property type="entry name" value="GINS_A_Sld5"/>
    <property type="match status" value="1"/>
</dbReference>
<dbReference type="InterPro" id="IPR008591">
    <property type="entry name" value="GINS_Sld5"/>
</dbReference>
<feature type="transmembrane region" description="Helical" evidence="6">
    <location>
        <begin position="6"/>
        <end position="27"/>
    </location>
</feature>
<dbReference type="Proteomes" id="UP000007350">
    <property type="component" value="Unassembled WGS sequence"/>
</dbReference>
<dbReference type="SUPFAM" id="SSF158573">
    <property type="entry name" value="GINS helical bundle-like"/>
    <property type="match status" value="1"/>
</dbReference>
<dbReference type="Pfam" id="PF16922">
    <property type="entry name" value="SLD5_C"/>
    <property type="match status" value="1"/>
</dbReference>
<dbReference type="Pfam" id="PF05916">
    <property type="entry name" value="Sld5"/>
    <property type="match status" value="1"/>
</dbReference>
<dbReference type="PANTHER" id="PTHR21206">
    <property type="entry name" value="SLD5 PROTEIN"/>
    <property type="match status" value="1"/>
</dbReference>
<comment type="subcellular location">
    <subcellularLocation>
        <location evidence="1">Nucleus</location>
    </subcellularLocation>
</comment>
<sequence length="339" mass="37818">MYRELRIFGLVAPCGCVFLCFSASFWNSVTMSVKKRVKFFVLFCFFVFLFFLISNAFFFACVFCSLCVLWAKCFCGDVFEDHLDEAFSRETSPDDVVGGRTNGNIGNNEAPLHASSAALSDLLKSLIQATENERCAPDILPYPEAVVDGVAAQIAAQNEQIRLLSAEEKQQTAEKELGASLLPFKPSDIMALEVQRAQFFLCELLRCRLRKIEALALSLFYEGQLHSDAPTQLRGMLSHNEVIVADRLAELMAKYVLQAGLQSAPAELQYLIPNLPYAEGVEMLPVPELDQYVFCVVLDDLGVVRLGEDAVQAVHAGEIFLVPYRAFRPYILDGRVRLV</sequence>
<name>K2NDH1_TRYCR</name>
<dbReference type="SUPFAM" id="SSF160059">
    <property type="entry name" value="PriA/YqbF domain"/>
    <property type="match status" value="1"/>
</dbReference>
<feature type="transmembrane region" description="Helical" evidence="6">
    <location>
        <begin position="39"/>
        <end position="71"/>
    </location>
</feature>
<keyword evidence="5" id="KW-0539">Nucleus</keyword>
<dbReference type="OrthoDB" id="338231at2759"/>
<dbReference type="InterPro" id="IPR021151">
    <property type="entry name" value="GINS_A"/>
</dbReference>
<evidence type="ECO:0000256" key="5">
    <source>
        <dbReference type="ARBA" id="ARBA00023242"/>
    </source>
</evidence>
<protein>
    <recommendedName>
        <fullName evidence="3">DNA replication complex GINS protein SLD5</fullName>
    </recommendedName>
</protein>
<keyword evidence="4" id="KW-0235">DNA replication</keyword>
<keyword evidence="6" id="KW-0812">Transmembrane</keyword>
<dbReference type="PANTHER" id="PTHR21206:SF0">
    <property type="entry name" value="DNA REPLICATION COMPLEX GINS PROTEIN SLD5"/>
    <property type="match status" value="1"/>
</dbReference>
<dbReference type="GO" id="GO:0000811">
    <property type="term" value="C:GINS complex"/>
    <property type="evidence" value="ECO:0007669"/>
    <property type="project" value="TreeGrafter"/>
</dbReference>
<dbReference type="InterPro" id="IPR031633">
    <property type="entry name" value="SLD5_C"/>
</dbReference>
<dbReference type="GO" id="GO:0006261">
    <property type="term" value="P:DNA-templated DNA replication"/>
    <property type="evidence" value="ECO:0007669"/>
    <property type="project" value="InterPro"/>
</dbReference>
<evidence type="ECO:0000256" key="4">
    <source>
        <dbReference type="ARBA" id="ARBA00022705"/>
    </source>
</evidence>
<evidence type="ECO:0000259" key="8">
    <source>
        <dbReference type="Pfam" id="PF16922"/>
    </source>
</evidence>
<dbReference type="GO" id="GO:0000727">
    <property type="term" value="P:double-strand break repair via break-induced replication"/>
    <property type="evidence" value="ECO:0007669"/>
    <property type="project" value="TreeGrafter"/>
</dbReference>
<keyword evidence="6" id="KW-1133">Transmembrane helix</keyword>
<keyword evidence="6" id="KW-0472">Membrane</keyword>
<keyword evidence="10" id="KW-1185">Reference proteome</keyword>
<evidence type="ECO:0000259" key="7">
    <source>
        <dbReference type="Pfam" id="PF05916"/>
    </source>
</evidence>
<dbReference type="Gene3D" id="1.20.58.1030">
    <property type="match status" value="1"/>
</dbReference>
<organism evidence="9 10">
    <name type="scientific">Trypanosoma cruzi marinkellei</name>
    <dbReference type="NCBI Taxonomy" id="85056"/>
    <lineage>
        <taxon>Eukaryota</taxon>
        <taxon>Discoba</taxon>
        <taxon>Euglenozoa</taxon>
        <taxon>Kinetoplastea</taxon>
        <taxon>Metakinetoplastina</taxon>
        <taxon>Trypanosomatida</taxon>
        <taxon>Trypanosomatidae</taxon>
        <taxon>Trypanosoma</taxon>
        <taxon>Schizotrypanum</taxon>
    </lineage>
</organism>
<evidence type="ECO:0000313" key="10">
    <source>
        <dbReference type="Proteomes" id="UP000007350"/>
    </source>
</evidence>
<proteinExistence type="inferred from homology"/>
<evidence type="ECO:0000256" key="3">
    <source>
        <dbReference type="ARBA" id="ARBA00014804"/>
    </source>
</evidence>
<feature type="domain" description="DNA replication complex GINS protein SLD5 C-terminal" evidence="8">
    <location>
        <begin position="287"/>
        <end position="339"/>
    </location>
</feature>
<evidence type="ECO:0000256" key="1">
    <source>
        <dbReference type="ARBA" id="ARBA00004123"/>
    </source>
</evidence>
<dbReference type="InterPro" id="IPR038749">
    <property type="entry name" value="Sld5_GINS_A"/>
</dbReference>
<accession>K2NDH1</accession>
<evidence type="ECO:0000256" key="6">
    <source>
        <dbReference type="SAM" id="Phobius"/>
    </source>
</evidence>
<gene>
    <name evidence="9" type="ORF">MOQ_003182</name>
</gene>
<comment type="caution">
    <text evidence="9">The sequence shown here is derived from an EMBL/GenBank/DDBJ whole genome shotgun (WGS) entry which is preliminary data.</text>
</comment>
<evidence type="ECO:0000313" key="9">
    <source>
        <dbReference type="EMBL" id="EKF32956.1"/>
    </source>
</evidence>
<evidence type="ECO:0000256" key="2">
    <source>
        <dbReference type="ARBA" id="ARBA00008187"/>
    </source>
</evidence>
<dbReference type="Gene3D" id="3.40.5.60">
    <property type="match status" value="1"/>
</dbReference>
<dbReference type="AlphaFoldDB" id="K2NDH1"/>
<feature type="domain" description="GINS subunit" evidence="7">
    <location>
        <begin position="164"/>
        <end position="257"/>
    </location>
</feature>
<dbReference type="EMBL" id="AHKC01009507">
    <property type="protein sequence ID" value="EKF32956.1"/>
    <property type="molecule type" value="Genomic_DNA"/>
</dbReference>
<dbReference type="InterPro" id="IPR036224">
    <property type="entry name" value="GINS_bundle-like_dom_sf"/>
</dbReference>
<dbReference type="CDD" id="cd21692">
    <property type="entry name" value="GINS_B_Sld5"/>
    <property type="match status" value="1"/>
</dbReference>
<reference evidence="9 10" key="1">
    <citation type="journal article" date="2012" name="BMC Genomics">
        <title>Comparative genomic analysis of human infective Trypanosoma cruzi lineages with the bat-restricted subspecies T. cruzi marinkellei.</title>
        <authorList>
            <person name="Franzen O."/>
            <person name="Talavera-Lopez C."/>
            <person name="Ochaya S."/>
            <person name="Butler C.E."/>
            <person name="Messenger L.A."/>
            <person name="Lewis M.D."/>
            <person name="Llewellyn M.S."/>
            <person name="Marinkelle C.J."/>
            <person name="Tyler K.M."/>
            <person name="Miles M.A."/>
            <person name="Andersson B."/>
        </authorList>
    </citation>
    <scope>NUCLEOTIDE SEQUENCE [LARGE SCALE GENOMIC DNA]</scope>
    <source>
        <strain evidence="9 10">B7</strain>
    </source>
</reference>